<dbReference type="Gene3D" id="3.40.210.20">
    <property type="entry name" value="MvaI/BcnI restriction endonuclease, catalytic domain"/>
    <property type="match status" value="1"/>
</dbReference>
<feature type="domain" description="MvaI/BcnI restriction endonuclease" evidence="1">
    <location>
        <begin position="175"/>
        <end position="414"/>
    </location>
</feature>
<dbReference type="InterPro" id="IPR043004">
    <property type="entry name" value="MvaI_BcnI_cat"/>
</dbReference>
<sequence length="425" mass="48770">MKNLGATRIIIKPLANNDNSKQQIYFGKDFSVIKSLPLWNVVSSGISEKGAIFKAKIDWFWLSFDGTTEQAKGAQIILYPDYPEVRLSGILQGCSTAPSHLMRPPTGEERQKRINSNRYLVMGIGKGRVLSYVSAWDDELSCELKHLIENKFLRSVFSVFYEFYYLLQDSRQLLIQRIKEIYNIGYVRSQRMNHLGLKIPYKAQNGAGLTLESLFNIIPNGRSEPDFMDWELKAHSGSVVTLMTPEPDSGLYLSDIYGFMNDHGSSKKPERIDFTGMHKISEYNQKTGLTLWIDGYDVCEGKIIDPDGGIFLKDINGIIAAGWSFSKIIDHWRRKHNKTCFVSYSKLSGDYPEYHFGPNITLAEGNNIKKFISAFFTNKIYYDPGVNIKYTNEEWKAKKRNQFRMKWKDVGNVYDNIENINVSEL</sequence>
<protein>
    <recommendedName>
        <fullName evidence="1">MvaI/BcnI restriction endonuclease domain-containing protein</fullName>
    </recommendedName>
</protein>
<dbReference type="REBASE" id="357853">
    <property type="entry name" value="DspB569ORF3514P"/>
</dbReference>
<reference evidence="2 3" key="1">
    <citation type="journal article" date="2019" name="Environ. Microbiol.">
        <title>The phytopathogenic nature of Dickeya aquatica 174/2 and the dynamic early evolution of Dickeya pathogenicity.</title>
        <authorList>
            <person name="Duprey A."/>
            <person name="Taib N."/>
            <person name="Leonard S."/>
            <person name="Garin T."/>
            <person name="Flandrois J.P."/>
            <person name="Nasser W."/>
            <person name="Brochier-Armanet C."/>
            <person name="Reverchon S."/>
        </authorList>
    </citation>
    <scope>NUCLEOTIDE SEQUENCE [LARGE SCALE GENOMIC DNA]</scope>
    <source>
        <strain evidence="2 3">NCPPB 569</strain>
    </source>
</reference>
<dbReference type="OrthoDB" id="9204522at2"/>
<dbReference type="Proteomes" id="UP000320591">
    <property type="component" value="Chromosome"/>
</dbReference>
<dbReference type="STRING" id="568768.GCA_000406125_00437"/>
<evidence type="ECO:0000259" key="1">
    <source>
        <dbReference type="Pfam" id="PF15515"/>
    </source>
</evidence>
<dbReference type="Pfam" id="PF15515">
    <property type="entry name" value="MvaI_BcnI"/>
    <property type="match status" value="1"/>
</dbReference>
<dbReference type="AlphaFoldDB" id="A0A5B8HUF0"/>
<dbReference type="InterPro" id="IPR029127">
    <property type="entry name" value="MvaI_BcnI"/>
</dbReference>
<proteinExistence type="predicted"/>
<organism evidence="2 3">
    <name type="scientific">Dickeya poaceiphila</name>
    <dbReference type="NCBI Taxonomy" id="568768"/>
    <lineage>
        <taxon>Bacteria</taxon>
        <taxon>Pseudomonadati</taxon>
        <taxon>Pseudomonadota</taxon>
        <taxon>Gammaproteobacteria</taxon>
        <taxon>Enterobacterales</taxon>
        <taxon>Pectobacteriaceae</taxon>
        <taxon>Dickeya</taxon>
    </lineage>
</organism>
<evidence type="ECO:0000313" key="3">
    <source>
        <dbReference type="Proteomes" id="UP000320591"/>
    </source>
</evidence>
<name>A0A5B8HUF0_9GAMM</name>
<evidence type="ECO:0000313" key="2">
    <source>
        <dbReference type="EMBL" id="QDX32069.1"/>
    </source>
</evidence>
<gene>
    <name evidence="2" type="ORF">Dpoa569_0003513</name>
</gene>
<dbReference type="EMBL" id="CP042220">
    <property type="protein sequence ID" value="QDX32069.1"/>
    <property type="molecule type" value="Genomic_DNA"/>
</dbReference>
<accession>A0A5B8HUF0</accession>
<keyword evidence="3" id="KW-1185">Reference proteome</keyword>
<dbReference type="KEGG" id="dic:Dpoa569_0003513"/>